<dbReference type="PANTHER" id="PTHR21310">
    <property type="entry name" value="AMINOGLYCOSIDE PHOSPHOTRANSFERASE-RELATED-RELATED"/>
    <property type="match status" value="1"/>
</dbReference>
<keyword evidence="2" id="KW-1185">Reference proteome</keyword>
<dbReference type="EMBL" id="JXCE01000604">
    <property type="protein sequence ID" value="KPA36560.1"/>
    <property type="molecule type" value="Genomic_DNA"/>
</dbReference>
<dbReference type="PANTHER" id="PTHR21310:SF37">
    <property type="entry name" value="AMINOGLYCOSIDE PHOSPHOTRANSFERASE DOMAIN-CONTAINING PROTEIN"/>
    <property type="match status" value="1"/>
</dbReference>
<sequence>MAQQILFENQLHTLKTAAESERNLILLSTHQDAAEKFKLELWHQRQSIVALIRHHLCLPQDAICTVLPRESWLQGGFNICALVNVKTVDLSKQLIFRCPMPHKFAEYHYPGSIDEKVSCEVATYIWMYEHCPDIRIPSLFAFGFTDSTSFVHTRQVSVYAKLCRKAWKWIYRHLHLPILSDYVQDSAAPTVNTAYLLLEHIGPETGEMLSVTWSNYLSDSERRKNLFRGLARIMISLARVPLPHIGSFKFDPRSCTVALSNRPLTCTMAIFEQSGTPRVIPPERFYQSTDSFASDMLTLHDNHLLHDSHAVRDEDDAQERMALRTLLRTVTHFFVLPERRSGPYLLQPTDFHQSNVFVDDKWNITCLIDLEWFCSLPVEMLSVPYWLTGCSIDEVIGEQYESFDEVRREFLASMDEELQKVKVKHDIQMTKVMRDMWDSKGVWYWACIRSLNGWLFIVEDHIIPKFSAIEGLVKDLKQMSLFWQENASYHIKAKVADEERYQVELRSLFKYHKC</sequence>
<dbReference type="Proteomes" id="UP000037904">
    <property type="component" value="Unassembled WGS sequence"/>
</dbReference>
<evidence type="ECO:0000313" key="2">
    <source>
        <dbReference type="Proteomes" id="UP000037904"/>
    </source>
</evidence>
<dbReference type="AlphaFoldDB" id="A0A0M9ENU2"/>
<accession>A0A0M9ENU2</accession>
<proteinExistence type="predicted"/>
<reference evidence="1 2" key="1">
    <citation type="submission" date="2015-04" db="EMBL/GenBank/DDBJ databases">
        <title>The draft genome sequence of Fusarium langsethiae, a T-2/HT-2 mycotoxin producer.</title>
        <authorList>
            <person name="Lysoe E."/>
            <person name="Divon H.H."/>
            <person name="Terzi V."/>
            <person name="Orru L."/>
            <person name="Lamontanara A."/>
            <person name="Kolseth A.-K."/>
            <person name="Frandsen R.J."/>
            <person name="Nielsen K."/>
            <person name="Thrane U."/>
        </authorList>
    </citation>
    <scope>NUCLEOTIDE SEQUENCE [LARGE SCALE GENOMIC DNA]</scope>
    <source>
        <strain evidence="1 2">Fl201059</strain>
    </source>
</reference>
<organism evidence="1 2">
    <name type="scientific">Fusarium langsethiae</name>
    <dbReference type="NCBI Taxonomy" id="179993"/>
    <lineage>
        <taxon>Eukaryota</taxon>
        <taxon>Fungi</taxon>
        <taxon>Dikarya</taxon>
        <taxon>Ascomycota</taxon>
        <taxon>Pezizomycotina</taxon>
        <taxon>Sordariomycetes</taxon>
        <taxon>Hypocreomycetidae</taxon>
        <taxon>Hypocreales</taxon>
        <taxon>Nectriaceae</taxon>
        <taxon>Fusarium</taxon>
    </lineage>
</organism>
<keyword evidence="1" id="KW-0808">Transferase</keyword>
<evidence type="ECO:0000313" key="1">
    <source>
        <dbReference type="EMBL" id="KPA36560.1"/>
    </source>
</evidence>
<dbReference type="GO" id="GO:0016740">
    <property type="term" value="F:transferase activity"/>
    <property type="evidence" value="ECO:0007669"/>
    <property type="project" value="UniProtKB-KW"/>
</dbReference>
<gene>
    <name evidence="1" type="ORF">FLAG1_10662</name>
</gene>
<protein>
    <submittedName>
        <fullName evidence="1">Phosphotransferase enzyme family protein</fullName>
    </submittedName>
</protein>
<name>A0A0M9ENU2_FUSLA</name>
<comment type="caution">
    <text evidence="1">The sequence shown here is derived from an EMBL/GenBank/DDBJ whole genome shotgun (WGS) entry which is preliminary data.</text>
</comment>
<dbReference type="InterPro" id="IPR051678">
    <property type="entry name" value="AGP_Transferase"/>
</dbReference>